<proteinExistence type="predicted"/>
<evidence type="ECO:0000256" key="2">
    <source>
        <dbReference type="PROSITE-ProRule" id="PRU00339"/>
    </source>
</evidence>
<dbReference type="PROSITE" id="PS50005">
    <property type="entry name" value="TPR"/>
    <property type="match status" value="1"/>
</dbReference>
<dbReference type="SUPFAM" id="SSF52172">
    <property type="entry name" value="CheY-like"/>
    <property type="match status" value="1"/>
</dbReference>
<sequence>MSDNPYAKMQALIVDDFESFRITLSKMLQEFGVGSVDSVPSSNEALRYCNSKVYDIILCDQNLGKGKTGQQVLEVLRHKPNLNSDSLFLLVSAESNKSIIMAAYDYEPDAYLTKPITGQTLGQRLERLFKQRIALAPIYKALKERQLDVAVELCEAELKSATRYAGSCQKILGRVLLDLGEYEKAENLYRNILDARQLDWAMLGMAQAKKLQGDTLSAQQWLEEIIQFNPLCLKAYDLLADILAERADYQGQQKILQQAVDISPLSILRQQVLGDVGFKNNDLLTAANAYRKAVKLGENSCHDDVKFHESFAHAGIQLAKLDKNLASPFVRDALKVVSEIPLRFGKNNSSKVSSYLLESQLFSASGEERRAADSLISAQKIINSEESVSLELRIELVRALRELGKKEESEKIIAALLEEYADDEDQLQKIDCLLDEPCSAKNKALVAQINKNGISYYEAKDFSRAVDCFTSALQDFPQHIGLRLNLVQALMGQVKQEPGNNQLLTNMQQTMDYIRKIIPDKHAQYRRFRQLEDMLRAIASAKPAD</sequence>
<keyword evidence="5" id="KW-1185">Reference proteome</keyword>
<dbReference type="InterPro" id="IPR052048">
    <property type="entry name" value="ST_Response_Regulator"/>
</dbReference>
<evidence type="ECO:0000259" key="3">
    <source>
        <dbReference type="PROSITE" id="PS50110"/>
    </source>
</evidence>
<dbReference type="Proteomes" id="UP000619761">
    <property type="component" value="Unassembled WGS sequence"/>
</dbReference>
<dbReference type="InterPro" id="IPR001789">
    <property type="entry name" value="Sig_transdc_resp-reg_receiver"/>
</dbReference>
<dbReference type="PANTHER" id="PTHR43228:SF1">
    <property type="entry name" value="TWO-COMPONENT RESPONSE REGULATOR ARR22"/>
    <property type="match status" value="1"/>
</dbReference>
<dbReference type="CDD" id="cd17589">
    <property type="entry name" value="REC_TPR"/>
    <property type="match status" value="1"/>
</dbReference>
<gene>
    <name evidence="4" type="ORF">GCM10011613_17030</name>
</gene>
<dbReference type="Gene3D" id="1.25.40.10">
    <property type="entry name" value="Tetratricopeptide repeat domain"/>
    <property type="match status" value="3"/>
</dbReference>
<dbReference type="SMART" id="SM00448">
    <property type="entry name" value="REC"/>
    <property type="match status" value="1"/>
</dbReference>
<dbReference type="EMBL" id="BMYZ01000001">
    <property type="protein sequence ID" value="GGY72616.1"/>
    <property type="molecule type" value="Genomic_DNA"/>
</dbReference>
<evidence type="ECO:0000256" key="1">
    <source>
        <dbReference type="PROSITE-ProRule" id="PRU00169"/>
    </source>
</evidence>
<evidence type="ECO:0000313" key="4">
    <source>
        <dbReference type="EMBL" id="GGY72616.1"/>
    </source>
</evidence>
<feature type="domain" description="Response regulatory" evidence="3">
    <location>
        <begin position="10"/>
        <end position="129"/>
    </location>
</feature>
<dbReference type="Gene3D" id="3.40.50.2300">
    <property type="match status" value="1"/>
</dbReference>
<name>A0ABQ3B0M4_9GAMM</name>
<dbReference type="PROSITE" id="PS50110">
    <property type="entry name" value="RESPONSE_REGULATORY"/>
    <property type="match status" value="1"/>
</dbReference>
<dbReference type="SUPFAM" id="SSF48452">
    <property type="entry name" value="TPR-like"/>
    <property type="match status" value="2"/>
</dbReference>
<dbReference type="Pfam" id="PF00072">
    <property type="entry name" value="Response_reg"/>
    <property type="match status" value="1"/>
</dbReference>
<dbReference type="InterPro" id="IPR019734">
    <property type="entry name" value="TPR_rpt"/>
</dbReference>
<dbReference type="SMART" id="SM00028">
    <property type="entry name" value="TPR"/>
    <property type="match status" value="3"/>
</dbReference>
<organism evidence="4 5">
    <name type="scientific">Cellvibrio zantedeschiae</name>
    <dbReference type="NCBI Taxonomy" id="1237077"/>
    <lineage>
        <taxon>Bacteria</taxon>
        <taxon>Pseudomonadati</taxon>
        <taxon>Pseudomonadota</taxon>
        <taxon>Gammaproteobacteria</taxon>
        <taxon>Cellvibrionales</taxon>
        <taxon>Cellvibrionaceae</taxon>
        <taxon>Cellvibrio</taxon>
    </lineage>
</organism>
<reference evidence="5" key="1">
    <citation type="journal article" date="2019" name="Int. J. Syst. Evol. Microbiol.">
        <title>The Global Catalogue of Microorganisms (GCM) 10K type strain sequencing project: providing services to taxonomists for standard genome sequencing and annotation.</title>
        <authorList>
            <consortium name="The Broad Institute Genomics Platform"/>
            <consortium name="The Broad Institute Genome Sequencing Center for Infectious Disease"/>
            <person name="Wu L."/>
            <person name="Ma J."/>
        </authorList>
    </citation>
    <scope>NUCLEOTIDE SEQUENCE [LARGE SCALE GENOMIC DNA]</scope>
    <source>
        <strain evidence="5">KCTC 32239</strain>
    </source>
</reference>
<keyword evidence="2" id="KW-0802">TPR repeat</keyword>
<dbReference type="InterPro" id="IPR011990">
    <property type="entry name" value="TPR-like_helical_dom_sf"/>
</dbReference>
<dbReference type="InterPro" id="IPR011006">
    <property type="entry name" value="CheY-like_superfamily"/>
</dbReference>
<evidence type="ECO:0000313" key="5">
    <source>
        <dbReference type="Proteomes" id="UP000619761"/>
    </source>
</evidence>
<accession>A0ABQ3B0M4</accession>
<protein>
    <recommendedName>
        <fullName evidence="3">Response regulatory domain-containing protein</fullName>
    </recommendedName>
</protein>
<feature type="modified residue" description="4-aspartylphosphate" evidence="1">
    <location>
        <position position="60"/>
    </location>
</feature>
<feature type="repeat" description="TPR" evidence="2">
    <location>
        <begin position="446"/>
        <end position="479"/>
    </location>
</feature>
<dbReference type="PANTHER" id="PTHR43228">
    <property type="entry name" value="TWO-COMPONENT RESPONSE REGULATOR"/>
    <property type="match status" value="1"/>
</dbReference>
<keyword evidence="1" id="KW-0597">Phosphoprotein</keyword>
<dbReference type="RefSeq" id="WP_229837740.1">
    <property type="nucleotide sequence ID" value="NZ_BMYZ01000001.1"/>
</dbReference>
<comment type="caution">
    <text evidence="4">The sequence shown here is derived from an EMBL/GenBank/DDBJ whole genome shotgun (WGS) entry which is preliminary data.</text>
</comment>